<dbReference type="PANTHER" id="PTHR13887:SF14">
    <property type="entry name" value="DISULFIDE BOND FORMATION PROTEIN D"/>
    <property type="match status" value="1"/>
</dbReference>
<evidence type="ECO:0000256" key="2">
    <source>
        <dbReference type="ARBA" id="ARBA00022729"/>
    </source>
</evidence>
<evidence type="ECO:0000313" key="8">
    <source>
        <dbReference type="EMBL" id="PIS42227.1"/>
    </source>
</evidence>
<evidence type="ECO:0000313" key="9">
    <source>
        <dbReference type="Proteomes" id="UP000231542"/>
    </source>
</evidence>
<dbReference type="GO" id="GO:0016491">
    <property type="term" value="F:oxidoreductase activity"/>
    <property type="evidence" value="ECO:0007669"/>
    <property type="project" value="UniProtKB-KW"/>
</dbReference>
<dbReference type="PANTHER" id="PTHR13887">
    <property type="entry name" value="GLUTATHIONE S-TRANSFERASE KAPPA"/>
    <property type="match status" value="1"/>
</dbReference>
<evidence type="ECO:0000256" key="5">
    <source>
        <dbReference type="ARBA" id="ARBA00023284"/>
    </source>
</evidence>
<dbReference type="InterPro" id="IPR036249">
    <property type="entry name" value="Thioredoxin-like_sf"/>
</dbReference>
<dbReference type="Proteomes" id="UP000231542">
    <property type="component" value="Unassembled WGS sequence"/>
</dbReference>
<organism evidence="8 9">
    <name type="scientific">Candidatus Kerfeldbacteria bacterium CG08_land_8_20_14_0_20_40_16</name>
    <dbReference type="NCBI Taxonomy" id="2014244"/>
    <lineage>
        <taxon>Bacteria</taxon>
        <taxon>Candidatus Kerfeldiibacteriota</taxon>
    </lineage>
</organism>
<evidence type="ECO:0000256" key="6">
    <source>
        <dbReference type="SAM" id="Phobius"/>
    </source>
</evidence>
<protein>
    <recommendedName>
        <fullName evidence="7">Thioredoxin domain-containing protein</fullName>
    </recommendedName>
</protein>
<dbReference type="Pfam" id="PF13462">
    <property type="entry name" value="Thioredoxin_4"/>
    <property type="match status" value="1"/>
</dbReference>
<keyword evidence="5" id="KW-0676">Redox-active center</keyword>
<reference evidence="8 9" key="1">
    <citation type="submission" date="2017-09" db="EMBL/GenBank/DDBJ databases">
        <title>Depth-based differentiation of microbial function through sediment-hosted aquifers and enrichment of novel symbionts in the deep terrestrial subsurface.</title>
        <authorList>
            <person name="Probst A.J."/>
            <person name="Ladd B."/>
            <person name="Jarett J.K."/>
            <person name="Geller-Mcgrath D.E."/>
            <person name="Sieber C.M."/>
            <person name="Emerson J.B."/>
            <person name="Anantharaman K."/>
            <person name="Thomas B.C."/>
            <person name="Malmstrom R."/>
            <person name="Stieglmeier M."/>
            <person name="Klingl A."/>
            <person name="Woyke T."/>
            <person name="Ryan C.M."/>
            <person name="Banfield J.F."/>
        </authorList>
    </citation>
    <scope>NUCLEOTIDE SEQUENCE [LARGE SCALE GENOMIC DNA]</scope>
    <source>
        <strain evidence="8">CG08_land_8_20_14_0_20_40_16</strain>
    </source>
</reference>
<keyword evidence="6" id="KW-0472">Membrane</keyword>
<evidence type="ECO:0000259" key="7">
    <source>
        <dbReference type="PROSITE" id="PS51352"/>
    </source>
</evidence>
<name>A0A2H0YUR1_9BACT</name>
<keyword evidence="6" id="KW-1133">Transmembrane helix</keyword>
<keyword evidence="4" id="KW-1015">Disulfide bond</keyword>
<evidence type="ECO:0000256" key="4">
    <source>
        <dbReference type="ARBA" id="ARBA00023157"/>
    </source>
</evidence>
<keyword evidence="2" id="KW-0732">Signal</keyword>
<dbReference type="PROSITE" id="PS51352">
    <property type="entry name" value="THIOREDOXIN_2"/>
    <property type="match status" value="1"/>
</dbReference>
<feature type="transmembrane region" description="Helical" evidence="6">
    <location>
        <begin position="18"/>
        <end position="42"/>
    </location>
</feature>
<comment type="similarity">
    <text evidence="1">Belongs to the thioredoxin family. DsbA subfamily.</text>
</comment>
<dbReference type="EMBL" id="PEXU01000050">
    <property type="protein sequence ID" value="PIS42227.1"/>
    <property type="molecule type" value="Genomic_DNA"/>
</dbReference>
<dbReference type="Gene3D" id="3.40.30.10">
    <property type="entry name" value="Glutaredoxin"/>
    <property type="match status" value="1"/>
</dbReference>
<dbReference type="SUPFAM" id="SSF52833">
    <property type="entry name" value="Thioredoxin-like"/>
    <property type="match status" value="1"/>
</dbReference>
<sequence>MVKENEVKQKTKIIPSKIFIVLSIVSLIGFVVIVAFVVSIFYEGSQNLSGNNNLSVAKNEGIKGDPLITMVAVKPTINDSDPVRGLKNAPVTIVEFGDFECQYCAAMNDVLKNVLRAYPEKVSLIWKDYLLTDTHPNAYQAAIAARCAGRQEKFWEMHDLLLGGDLSRERYTDYAQELNLNVEEFDQCVDSEGTASLIEDGIKQGEDLFIEATPHFYINNQEISGTATVDDFKKLIEIELGK</sequence>
<keyword evidence="3" id="KW-0560">Oxidoreductase</keyword>
<accession>A0A2H0YUR1</accession>
<dbReference type="AlphaFoldDB" id="A0A2H0YUR1"/>
<comment type="caution">
    <text evidence="8">The sequence shown here is derived from an EMBL/GenBank/DDBJ whole genome shotgun (WGS) entry which is preliminary data.</text>
</comment>
<gene>
    <name evidence="8" type="ORF">COT24_04595</name>
</gene>
<dbReference type="InterPro" id="IPR012336">
    <property type="entry name" value="Thioredoxin-like_fold"/>
</dbReference>
<proteinExistence type="inferred from homology"/>
<keyword evidence="6" id="KW-0812">Transmembrane</keyword>
<evidence type="ECO:0000256" key="1">
    <source>
        <dbReference type="ARBA" id="ARBA00005791"/>
    </source>
</evidence>
<dbReference type="InterPro" id="IPR013766">
    <property type="entry name" value="Thioredoxin_domain"/>
</dbReference>
<feature type="domain" description="Thioredoxin" evidence="7">
    <location>
        <begin position="61"/>
        <end position="194"/>
    </location>
</feature>
<evidence type="ECO:0000256" key="3">
    <source>
        <dbReference type="ARBA" id="ARBA00023002"/>
    </source>
</evidence>